<accession>A0ABS5TL04</accession>
<sequence>MTMPDGVYLARFTGPSEADSGQLVTAVVLWSDGGYCTECGRNLPPQQFSLQTDTGTPQAWARKCPECNTSQIAPWVSVPDDPERIQAAAETLAARAEDAAADLVDQTNRRVQAALDDALARIQAGEDVEDVADGDDLTPGVMVDAGQLVSWAHHPIDEGEIIQASAPL</sequence>
<name>A0ABS5TL04_9ACTN</name>
<evidence type="ECO:0000313" key="1">
    <source>
        <dbReference type="EMBL" id="MBT0771781.1"/>
    </source>
</evidence>
<comment type="caution">
    <text evidence="1">The sequence shown here is derived from an EMBL/GenBank/DDBJ whole genome shotgun (WGS) entry which is preliminary data.</text>
</comment>
<proteinExistence type="predicted"/>
<evidence type="ECO:0000313" key="2">
    <source>
        <dbReference type="Proteomes" id="UP001197247"/>
    </source>
</evidence>
<gene>
    <name evidence="1" type="ORF">KIH74_22765</name>
</gene>
<keyword evidence="2" id="KW-1185">Reference proteome</keyword>
<dbReference type="Proteomes" id="UP001197247">
    <property type="component" value="Unassembled WGS sequence"/>
</dbReference>
<dbReference type="RefSeq" id="WP_214158152.1">
    <property type="nucleotide sequence ID" value="NZ_JAHBAY010000010.1"/>
</dbReference>
<dbReference type="EMBL" id="JAHBAY010000010">
    <property type="protein sequence ID" value="MBT0771781.1"/>
    <property type="molecule type" value="Genomic_DNA"/>
</dbReference>
<protein>
    <submittedName>
        <fullName evidence="1">Uncharacterized protein</fullName>
    </submittedName>
</protein>
<organism evidence="1 2">
    <name type="scientific">Kineosporia corallincola</name>
    <dbReference type="NCBI Taxonomy" id="2835133"/>
    <lineage>
        <taxon>Bacteria</taxon>
        <taxon>Bacillati</taxon>
        <taxon>Actinomycetota</taxon>
        <taxon>Actinomycetes</taxon>
        <taxon>Kineosporiales</taxon>
        <taxon>Kineosporiaceae</taxon>
        <taxon>Kineosporia</taxon>
    </lineage>
</organism>
<reference evidence="1 2" key="1">
    <citation type="submission" date="2021-05" db="EMBL/GenBank/DDBJ databases">
        <title>Kineosporia and Streptomyces sp. nov. two new marine actinobacteria isolated from Coral.</title>
        <authorList>
            <person name="Buangrab K."/>
            <person name="Sutthacheep M."/>
            <person name="Yeemin T."/>
            <person name="Harunari E."/>
            <person name="Igarashi Y."/>
            <person name="Kanchanasin P."/>
            <person name="Tanasupawat S."/>
            <person name="Phongsopitanun W."/>
        </authorList>
    </citation>
    <scope>NUCLEOTIDE SEQUENCE [LARGE SCALE GENOMIC DNA]</scope>
    <source>
        <strain evidence="1 2">J2-2</strain>
    </source>
</reference>